<dbReference type="PROSITE" id="PS51257">
    <property type="entry name" value="PROKAR_LIPOPROTEIN"/>
    <property type="match status" value="1"/>
</dbReference>
<dbReference type="InterPro" id="IPR005151">
    <property type="entry name" value="Tail-specific_protease"/>
</dbReference>
<feature type="chain" id="PRO_5041464512" evidence="1">
    <location>
        <begin position="22"/>
        <end position="602"/>
    </location>
</feature>
<name>A0AA37WIA8_9BACT</name>
<dbReference type="GO" id="GO:0006508">
    <property type="term" value="P:proteolysis"/>
    <property type="evidence" value="ECO:0007669"/>
    <property type="project" value="InterPro"/>
</dbReference>
<feature type="domain" description="Tail specific protease" evidence="2">
    <location>
        <begin position="334"/>
        <end position="575"/>
    </location>
</feature>
<keyword evidence="1" id="KW-0732">Signal</keyword>
<evidence type="ECO:0000313" key="3">
    <source>
        <dbReference type="EMBL" id="GLR19545.1"/>
    </source>
</evidence>
<sequence length="602" mass="68877">MTKIYCFALLIVFLISCNAIKNLGDSPLAEEKTAPFSQVDFRADQIFVTIDYKEYQWLKLDTLEVSNIKELFEENYDNNWKKRMSEDLVEYLNKLNIYPKKQEAFTLKNDNGEVISLLLKFNEKKRELAKEHFESTYDKDIDINLLLSKQEAIADINQLQNLIHHKYSYYFLNDVNLEEEIQLLKDGLEPQISTYDLALRIGQLLNKFGDGHTRIHNVNFKENGTLPFSVNAYDGKVVCSKDGKLLSDDHPYLHSINGISVSQLLATSEEYLASDASPQFKEYLKVSRLSRIGEILRLNGSIDNELTIYLASEEGETTSITQYINEYKSGKDLSRAQIAQLMEERNNYDPFEVKHFDNIGYLKIKSMEALSGKDAKQLPLNDFEKSKGLIIDVRNNGGGMRDILLELAPHLISEEQGFVVGNVARLRTNKPSKNHDLSDRYLYQMEDEYFAEDAKSKIKAWTKHFTPSVTLDENLYTPNYYLLIESHENPKFAHIPIVVLMNEGCFSATDIFLSTLKEIDNVTLIGTASGGGSGRSKRYRLDHSLIEFRLSSIVSYQPNGDLYDGIGVHPDIEVMPSGISDILNETDSQLDYALNFLKEKWK</sequence>
<dbReference type="InterPro" id="IPR029045">
    <property type="entry name" value="ClpP/crotonase-like_dom_sf"/>
</dbReference>
<gene>
    <name evidence="3" type="ORF">GCM10007940_41610</name>
</gene>
<dbReference type="AlphaFoldDB" id="A0AA37WIA8"/>
<keyword evidence="4" id="KW-1185">Reference proteome</keyword>
<dbReference type="SUPFAM" id="SSF52096">
    <property type="entry name" value="ClpP/crotonase"/>
    <property type="match status" value="1"/>
</dbReference>
<dbReference type="Gene3D" id="3.90.226.10">
    <property type="entry name" value="2-enoyl-CoA Hydratase, Chain A, domain 1"/>
    <property type="match status" value="1"/>
</dbReference>
<reference evidence="3" key="1">
    <citation type="journal article" date="2014" name="Int. J. Syst. Evol. Microbiol.">
        <title>Complete genome sequence of Corynebacterium casei LMG S-19264T (=DSM 44701T), isolated from a smear-ripened cheese.</title>
        <authorList>
            <consortium name="US DOE Joint Genome Institute (JGI-PGF)"/>
            <person name="Walter F."/>
            <person name="Albersmeier A."/>
            <person name="Kalinowski J."/>
            <person name="Ruckert C."/>
        </authorList>
    </citation>
    <scope>NUCLEOTIDE SEQUENCE</scope>
    <source>
        <strain evidence="3">NBRC 108769</strain>
    </source>
</reference>
<dbReference type="GO" id="GO:0004175">
    <property type="term" value="F:endopeptidase activity"/>
    <property type="evidence" value="ECO:0007669"/>
    <property type="project" value="TreeGrafter"/>
</dbReference>
<dbReference type="RefSeq" id="WP_235291759.1">
    <property type="nucleotide sequence ID" value="NZ_BSOH01000027.1"/>
</dbReference>
<proteinExistence type="predicted"/>
<dbReference type="SMART" id="SM00245">
    <property type="entry name" value="TSPc"/>
    <property type="match status" value="1"/>
</dbReference>
<protein>
    <submittedName>
        <fullName evidence="3">Peptidase S41</fullName>
    </submittedName>
</protein>
<accession>A0AA37WIA8</accession>
<organism evidence="3 4">
    <name type="scientific">Portibacter lacus</name>
    <dbReference type="NCBI Taxonomy" id="1099794"/>
    <lineage>
        <taxon>Bacteria</taxon>
        <taxon>Pseudomonadati</taxon>
        <taxon>Bacteroidota</taxon>
        <taxon>Saprospiria</taxon>
        <taxon>Saprospirales</taxon>
        <taxon>Haliscomenobacteraceae</taxon>
        <taxon>Portibacter</taxon>
    </lineage>
</organism>
<dbReference type="PANTHER" id="PTHR32060:SF22">
    <property type="entry name" value="CARBOXYL-TERMINAL-PROCESSING PEPTIDASE 3, CHLOROPLASTIC"/>
    <property type="match status" value="1"/>
</dbReference>
<evidence type="ECO:0000256" key="1">
    <source>
        <dbReference type="SAM" id="SignalP"/>
    </source>
</evidence>
<evidence type="ECO:0000313" key="4">
    <source>
        <dbReference type="Proteomes" id="UP001156666"/>
    </source>
</evidence>
<dbReference type="GO" id="GO:0008236">
    <property type="term" value="F:serine-type peptidase activity"/>
    <property type="evidence" value="ECO:0007669"/>
    <property type="project" value="InterPro"/>
</dbReference>
<comment type="caution">
    <text evidence="3">The sequence shown here is derived from an EMBL/GenBank/DDBJ whole genome shotgun (WGS) entry which is preliminary data.</text>
</comment>
<dbReference type="Proteomes" id="UP001156666">
    <property type="component" value="Unassembled WGS sequence"/>
</dbReference>
<reference evidence="3" key="2">
    <citation type="submission" date="2023-01" db="EMBL/GenBank/DDBJ databases">
        <title>Draft genome sequence of Portibacter lacus strain NBRC 108769.</title>
        <authorList>
            <person name="Sun Q."/>
            <person name="Mori K."/>
        </authorList>
    </citation>
    <scope>NUCLEOTIDE SEQUENCE</scope>
    <source>
        <strain evidence="3">NBRC 108769</strain>
    </source>
</reference>
<evidence type="ECO:0000259" key="2">
    <source>
        <dbReference type="SMART" id="SM00245"/>
    </source>
</evidence>
<feature type="signal peptide" evidence="1">
    <location>
        <begin position="1"/>
        <end position="21"/>
    </location>
</feature>
<dbReference type="PANTHER" id="PTHR32060">
    <property type="entry name" value="TAIL-SPECIFIC PROTEASE"/>
    <property type="match status" value="1"/>
</dbReference>
<dbReference type="EMBL" id="BSOH01000027">
    <property type="protein sequence ID" value="GLR19545.1"/>
    <property type="molecule type" value="Genomic_DNA"/>
</dbReference>
<dbReference type="Pfam" id="PF03572">
    <property type="entry name" value="Peptidase_S41"/>
    <property type="match status" value="1"/>
</dbReference>